<evidence type="ECO:0000259" key="1">
    <source>
        <dbReference type="PROSITE" id="PS50112"/>
    </source>
</evidence>
<dbReference type="InterPro" id="IPR035965">
    <property type="entry name" value="PAS-like_dom_sf"/>
</dbReference>
<keyword evidence="3" id="KW-1185">Reference proteome</keyword>
<dbReference type="STRING" id="929558.SMGD1_0865"/>
<protein>
    <recommendedName>
        <fullName evidence="1">PAS domain-containing protein</fullName>
    </recommendedName>
</protein>
<dbReference type="PROSITE" id="PS50112">
    <property type="entry name" value="PAS"/>
    <property type="match status" value="1"/>
</dbReference>
<accession>B6BM32</accession>
<reference evidence="2 3" key="1">
    <citation type="journal article" date="2012" name="Proc. Natl. Acad. Sci. U.S.A.">
        <title>Genome and physiology of a model Epsilonproteobacterium responsible for sulfide detoxification in marine oxygen depletion zones.</title>
        <authorList>
            <person name="Grote J."/>
            <person name="Schott T."/>
            <person name="Bruckner C.G."/>
            <person name="Glockner F.O."/>
            <person name="Jost G."/>
            <person name="Teeling H."/>
            <person name="Labrenz M."/>
            <person name="Jurgens K."/>
        </authorList>
    </citation>
    <scope>NUCLEOTIDE SEQUENCE [LARGE SCALE GENOMIC DNA]</scope>
    <source>
        <strain evidence="2 3">GD1</strain>
    </source>
</reference>
<name>B6BM32_SULGG</name>
<dbReference type="CDD" id="cd00130">
    <property type="entry name" value="PAS"/>
    <property type="match status" value="1"/>
</dbReference>
<dbReference type="SMART" id="SM00091">
    <property type="entry name" value="PAS"/>
    <property type="match status" value="2"/>
</dbReference>
<sequence length="354" mass="41124">MEYRDLLFDVINTLSSPVILLESKEAEYTLLYANEEMQKLLKSEKEENSEESQESEELKFTEDFLEVMNSYNSQSKSNNFTLYDVEIFNKLYNINFSRNSNNIFITFIEISIEKLFDNITFHDLSGACNAIVVVLDAEGKLIDMNDCFLNFVGMSKEDAYAKPFFETFIPSDMKILNAYLEELMSEESAHQQFVTPMKGLNDEVFKINWQVSKVVKQNQNFIIAVGSDISKFVEQNTSLKKQIQSIKVGFDYFPFAIGYMNSNGEFIKMNSSFVKMFRIKDENSKIKFDQIPVFKEKIGFDKMQEHIKLIKEMSYKINHIIRGENLKIKVNVKMLSGKQEASKFYIVVAQKVTL</sequence>
<organism evidence="2 3">
    <name type="scientific">Sulfurimonas gotlandica (strain DSM 19862 / JCM 16533 / GD1)</name>
    <dbReference type="NCBI Taxonomy" id="929558"/>
    <lineage>
        <taxon>Bacteria</taxon>
        <taxon>Pseudomonadati</taxon>
        <taxon>Campylobacterota</taxon>
        <taxon>Epsilonproteobacteria</taxon>
        <taxon>Campylobacterales</taxon>
        <taxon>Sulfurimonadaceae</taxon>
        <taxon>Sulfurimonas</taxon>
    </lineage>
</organism>
<dbReference type="HOGENOM" id="CLU_782857_0_0_7"/>
<dbReference type="Proteomes" id="UP000006431">
    <property type="component" value="Unassembled WGS sequence"/>
</dbReference>
<dbReference type="OrthoDB" id="9766459at2"/>
<feature type="domain" description="PAS" evidence="1">
    <location>
        <begin position="132"/>
        <end position="187"/>
    </location>
</feature>
<dbReference type="RefSeq" id="WP_008339036.1">
    <property type="nucleotide sequence ID" value="NZ_AFRZ01000001.1"/>
</dbReference>
<dbReference type="SUPFAM" id="SSF55785">
    <property type="entry name" value="PYP-like sensor domain (PAS domain)"/>
    <property type="match status" value="1"/>
</dbReference>
<evidence type="ECO:0000313" key="3">
    <source>
        <dbReference type="Proteomes" id="UP000006431"/>
    </source>
</evidence>
<gene>
    <name evidence="2" type="ORF">SMGD1_0865</name>
</gene>
<accession>H1FX82</accession>
<dbReference type="PATRIC" id="fig|929558.5.peg.864"/>
<dbReference type="AlphaFoldDB" id="B6BM32"/>
<evidence type="ECO:0000313" key="2">
    <source>
        <dbReference type="EMBL" id="EHP29392.1"/>
    </source>
</evidence>
<dbReference type="EMBL" id="AFRZ01000001">
    <property type="protein sequence ID" value="EHP29392.1"/>
    <property type="molecule type" value="Genomic_DNA"/>
</dbReference>
<dbReference type="InterPro" id="IPR000014">
    <property type="entry name" value="PAS"/>
</dbReference>
<dbReference type="NCBIfam" id="TIGR00229">
    <property type="entry name" value="sensory_box"/>
    <property type="match status" value="1"/>
</dbReference>
<dbReference type="Gene3D" id="3.30.450.20">
    <property type="entry name" value="PAS domain"/>
    <property type="match status" value="1"/>
</dbReference>
<proteinExistence type="predicted"/>
<comment type="caution">
    <text evidence="2">The sequence shown here is derived from an EMBL/GenBank/DDBJ whole genome shotgun (WGS) entry which is preliminary data.</text>
</comment>